<dbReference type="InterPro" id="IPR013785">
    <property type="entry name" value="Aldolase_TIM"/>
</dbReference>
<dbReference type="SFLD" id="SFLDS00029">
    <property type="entry name" value="Radical_SAM"/>
    <property type="match status" value="1"/>
</dbReference>
<dbReference type="InterPro" id="IPR023885">
    <property type="entry name" value="4Fe4S-binding_SPASM_dom"/>
</dbReference>
<dbReference type="CDD" id="cd01335">
    <property type="entry name" value="Radical_SAM"/>
    <property type="match status" value="1"/>
</dbReference>
<protein>
    <submittedName>
        <fullName evidence="8">Radical SAM protein</fullName>
    </submittedName>
</protein>
<dbReference type="SUPFAM" id="SSF102114">
    <property type="entry name" value="Radical SAM enzymes"/>
    <property type="match status" value="1"/>
</dbReference>
<dbReference type="AlphaFoldDB" id="A0A845KJM2"/>
<dbReference type="EMBL" id="WWSB01000004">
    <property type="protein sequence ID" value="MZK17435.1"/>
    <property type="molecule type" value="Genomic_DNA"/>
</dbReference>
<dbReference type="Proteomes" id="UP000446719">
    <property type="component" value="Unassembled WGS sequence"/>
</dbReference>
<evidence type="ECO:0000313" key="9">
    <source>
        <dbReference type="Proteomes" id="UP000446719"/>
    </source>
</evidence>
<dbReference type="InterPro" id="IPR050377">
    <property type="entry name" value="Radical_SAM_PqqE_MftC-like"/>
</dbReference>
<dbReference type="Pfam" id="PF04055">
    <property type="entry name" value="Radical_SAM"/>
    <property type="match status" value="1"/>
</dbReference>
<dbReference type="SMART" id="SM00729">
    <property type="entry name" value="Elp3"/>
    <property type="match status" value="1"/>
</dbReference>
<feature type="domain" description="Radical SAM core" evidence="7">
    <location>
        <begin position="21"/>
        <end position="240"/>
    </location>
</feature>
<evidence type="ECO:0000256" key="3">
    <source>
        <dbReference type="ARBA" id="ARBA00022691"/>
    </source>
</evidence>
<organism evidence="8 9">
    <name type="scientific">Dorea longicatena</name>
    <dbReference type="NCBI Taxonomy" id="88431"/>
    <lineage>
        <taxon>Bacteria</taxon>
        <taxon>Bacillati</taxon>
        <taxon>Bacillota</taxon>
        <taxon>Clostridia</taxon>
        <taxon>Lachnospirales</taxon>
        <taxon>Lachnospiraceae</taxon>
        <taxon>Dorea</taxon>
    </lineage>
</organism>
<dbReference type="PANTHER" id="PTHR11228:SF7">
    <property type="entry name" value="PQQA PEPTIDE CYCLASE"/>
    <property type="match status" value="1"/>
</dbReference>
<sequence>MELMEDGTTIEQQMFTMATEKKVPLYGVLELLPLCNLNCDMCYVRMSREEMEEVGRLRTMEEWTKTAEDMMKAGTLFVLLTGGEPLLYPHFRELYQKLRELGMIITINTNGTLIDEAWADFFAENKPRRINITLYGASNETYERLCHYPGGFDKAVNGIRLLRERNIDVKVNGSLAKANVDDRMKIIELGESLDAPVRIDTYMYPSVRERNHAYNNQARLDPEMAAKARVEILRREMGEEVFAQYRKIRLDEAENTPEGEAVPGQMACRAGKSSFVVNWQGEMRSCVVLDKPSIPLRDVEFEKAWELTKKETESLRISARCSSCKLRKVCNTCVAAAIAETGKADGVPEYLCRYTEATVRYLKETMEEIVMK</sequence>
<dbReference type="InterPro" id="IPR058240">
    <property type="entry name" value="rSAM_sf"/>
</dbReference>
<dbReference type="GO" id="GO:0051539">
    <property type="term" value="F:4 iron, 4 sulfur cluster binding"/>
    <property type="evidence" value="ECO:0007669"/>
    <property type="project" value="UniProtKB-KW"/>
</dbReference>
<dbReference type="NCBIfam" id="TIGR04085">
    <property type="entry name" value="rSAM_more_4Fe4S"/>
    <property type="match status" value="1"/>
</dbReference>
<keyword evidence="5" id="KW-0408">Iron</keyword>
<evidence type="ECO:0000259" key="7">
    <source>
        <dbReference type="PROSITE" id="PS51918"/>
    </source>
</evidence>
<keyword evidence="2" id="KW-0004">4Fe-4S</keyword>
<dbReference type="InterPro" id="IPR017200">
    <property type="entry name" value="PqqE-like"/>
</dbReference>
<dbReference type="SFLD" id="SFLDG01386">
    <property type="entry name" value="main_SPASM_domain-containing"/>
    <property type="match status" value="1"/>
</dbReference>
<name>A0A845KJM2_9FIRM</name>
<keyword evidence="6" id="KW-0411">Iron-sulfur</keyword>
<comment type="cofactor">
    <cofactor evidence="1">
        <name>[4Fe-4S] cluster</name>
        <dbReference type="ChEBI" id="CHEBI:49883"/>
    </cofactor>
</comment>
<comment type="caution">
    <text evidence="8">The sequence shown here is derived from an EMBL/GenBank/DDBJ whole genome shotgun (WGS) entry which is preliminary data.</text>
</comment>
<evidence type="ECO:0000256" key="2">
    <source>
        <dbReference type="ARBA" id="ARBA00022485"/>
    </source>
</evidence>
<proteinExistence type="predicted"/>
<keyword evidence="3" id="KW-0949">S-adenosyl-L-methionine</keyword>
<evidence type="ECO:0000256" key="4">
    <source>
        <dbReference type="ARBA" id="ARBA00022723"/>
    </source>
</evidence>
<gene>
    <name evidence="8" type="ORF">GT565_04775</name>
</gene>
<dbReference type="RefSeq" id="WP_161158974.1">
    <property type="nucleotide sequence ID" value="NZ_WWSB01000004.1"/>
</dbReference>
<dbReference type="PROSITE" id="PS51918">
    <property type="entry name" value="RADICAL_SAM"/>
    <property type="match status" value="1"/>
</dbReference>
<accession>A0A845KJM2</accession>
<dbReference type="InterPro" id="IPR007197">
    <property type="entry name" value="rSAM"/>
</dbReference>
<dbReference type="GO" id="GO:0003824">
    <property type="term" value="F:catalytic activity"/>
    <property type="evidence" value="ECO:0007669"/>
    <property type="project" value="InterPro"/>
</dbReference>
<keyword evidence="4" id="KW-0479">Metal-binding</keyword>
<dbReference type="InterPro" id="IPR006638">
    <property type="entry name" value="Elp3/MiaA/NifB-like_rSAM"/>
</dbReference>
<evidence type="ECO:0000256" key="5">
    <source>
        <dbReference type="ARBA" id="ARBA00023004"/>
    </source>
</evidence>
<dbReference type="SFLD" id="SFLDG01067">
    <property type="entry name" value="SPASM/twitch_domain_containing"/>
    <property type="match status" value="1"/>
</dbReference>
<evidence type="ECO:0000256" key="1">
    <source>
        <dbReference type="ARBA" id="ARBA00001966"/>
    </source>
</evidence>
<evidence type="ECO:0000256" key="6">
    <source>
        <dbReference type="ARBA" id="ARBA00023014"/>
    </source>
</evidence>
<evidence type="ECO:0000313" key="8">
    <source>
        <dbReference type="EMBL" id="MZK17435.1"/>
    </source>
</evidence>
<dbReference type="PIRSF" id="PIRSF037420">
    <property type="entry name" value="PQQ_syn_pqqE"/>
    <property type="match status" value="1"/>
</dbReference>
<reference evidence="8 9" key="1">
    <citation type="journal article" date="2019" name="Nat. Med.">
        <title>A library of human gut bacterial isolates paired with longitudinal multiomics data enables mechanistic microbiome research.</title>
        <authorList>
            <person name="Poyet M."/>
            <person name="Groussin M."/>
            <person name="Gibbons S.M."/>
            <person name="Avila-Pacheco J."/>
            <person name="Jiang X."/>
            <person name="Kearney S.M."/>
            <person name="Perrotta A.R."/>
            <person name="Berdy B."/>
            <person name="Zhao S."/>
            <person name="Lieberman T.D."/>
            <person name="Swanson P.K."/>
            <person name="Smith M."/>
            <person name="Roesemann S."/>
            <person name="Alexander J.E."/>
            <person name="Rich S.A."/>
            <person name="Livny J."/>
            <person name="Vlamakis H."/>
            <person name="Clish C."/>
            <person name="Bullock K."/>
            <person name="Deik A."/>
            <person name="Scott J."/>
            <person name="Pierce K.A."/>
            <person name="Xavier R.J."/>
            <person name="Alm E.J."/>
        </authorList>
    </citation>
    <scope>NUCLEOTIDE SEQUENCE [LARGE SCALE GENOMIC DNA]</scope>
    <source>
        <strain evidence="8 9">BIOML-A7</strain>
    </source>
</reference>
<dbReference type="PANTHER" id="PTHR11228">
    <property type="entry name" value="RADICAL SAM DOMAIN PROTEIN"/>
    <property type="match status" value="1"/>
</dbReference>
<dbReference type="GO" id="GO:0046872">
    <property type="term" value="F:metal ion binding"/>
    <property type="evidence" value="ECO:0007669"/>
    <property type="project" value="UniProtKB-KW"/>
</dbReference>
<dbReference type="Gene3D" id="3.20.20.70">
    <property type="entry name" value="Aldolase class I"/>
    <property type="match status" value="1"/>
</dbReference>